<dbReference type="PRINTS" id="PR00722">
    <property type="entry name" value="CHYMOTRYPSIN"/>
</dbReference>
<accession>E5G5K9</accession>
<dbReference type="Gene3D" id="2.40.10.10">
    <property type="entry name" value="Trypsin-like serine proteases"/>
    <property type="match status" value="1"/>
</dbReference>
<geneLocation type="plasmid" evidence="2">
    <name>pVH1</name>
</geneLocation>
<reference evidence="2" key="1">
    <citation type="submission" date="2010-07" db="EMBL/GenBank/DDBJ databases">
        <title>Gene structure and function analysis of the virulence-related plasmid pVH1 from Vibrio harveyi VIB645.</title>
        <authorList>
            <person name="Hou X."/>
            <person name="Sun J."/>
            <person name="Sun B."/>
            <person name="Liu J."/>
            <person name="Zhang X."/>
        </authorList>
    </citation>
    <scope>NUCLEOTIDE SEQUENCE</scope>
    <source>
        <strain evidence="2">VIB645</strain>
        <plasmid evidence="2">pVH1</plasmid>
    </source>
</reference>
<dbReference type="InterPro" id="IPR043504">
    <property type="entry name" value="Peptidase_S1_PA_chymotrypsin"/>
</dbReference>
<evidence type="ECO:0000313" key="2">
    <source>
        <dbReference type="EMBL" id="ADQ53937.1"/>
    </source>
</evidence>
<evidence type="ECO:0000259" key="1">
    <source>
        <dbReference type="PROSITE" id="PS50240"/>
    </source>
</evidence>
<dbReference type="InterPro" id="IPR001314">
    <property type="entry name" value="Peptidase_S1A"/>
</dbReference>
<proteinExistence type="predicted"/>
<dbReference type="InterPro" id="IPR018114">
    <property type="entry name" value="TRYPSIN_HIS"/>
</dbReference>
<feature type="domain" description="Peptidase S1" evidence="1">
    <location>
        <begin position="31"/>
        <end position="212"/>
    </location>
</feature>
<organism evidence="2">
    <name type="scientific">Vibrio harveyi</name>
    <name type="common">Beneckea harveyi</name>
    <dbReference type="NCBI Taxonomy" id="669"/>
    <lineage>
        <taxon>Bacteria</taxon>
        <taxon>Pseudomonadati</taxon>
        <taxon>Pseudomonadota</taxon>
        <taxon>Gammaproteobacteria</taxon>
        <taxon>Vibrionales</taxon>
        <taxon>Vibrionaceae</taxon>
        <taxon>Vibrio</taxon>
    </lineage>
</organism>
<dbReference type="InterPro" id="IPR051333">
    <property type="entry name" value="CLIP_Serine_Protease"/>
</dbReference>
<dbReference type="PROSITE" id="PS50240">
    <property type="entry name" value="TRYPSIN_DOM"/>
    <property type="match status" value="1"/>
</dbReference>
<dbReference type="GO" id="GO:0006508">
    <property type="term" value="P:proteolysis"/>
    <property type="evidence" value="ECO:0007669"/>
    <property type="project" value="InterPro"/>
</dbReference>
<keyword evidence="2" id="KW-0614">Plasmid</keyword>
<dbReference type="PANTHER" id="PTHR24260:SF136">
    <property type="entry name" value="GH08193P-RELATED"/>
    <property type="match status" value="1"/>
</dbReference>
<dbReference type="AlphaFoldDB" id="E5G5K9"/>
<dbReference type="SUPFAM" id="SSF50494">
    <property type="entry name" value="Trypsin-like serine proteases"/>
    <property type="match status" value="1"/>
</dbReference>
<sequence>MKFLIKKTLIILICIITFSSFNSYANINSRIINGYETSSSFDFLTYIEKDNSYRCGGFFVDESHVITAAHCVTEEYTKNTPIKVERLKVYFGDNSIDKMKTNPNLIRDVNLITINNDYDHRFGFNNPNDIAIIKLSAPVNNIRKAKLLDSNELKEKFNLELTNGLKLEKNSFNLANPNLAAIGWGKTEINQVADKLRATYLLSVSGRKLQDK</sequence>
<dbReference type="EMBL" id="HM752261">
    <property type="protein sequence ID" value="ADQ53937.1"/>
    <property type="molecule type" value="Genomic_DNA"/>
</dbReference>
<dbReference type="InterPro" id="IPR001254">
    <property type="entry name" value="Trypsin_dom"/>
</dbReference>
<dbReference type="InterPro" id="IPR009003">
    <property type="entry name" value="Peptidase_S1_PA"/>
</dbReference>
<dbReference type="SMART" id="SM00020">
    <property type="entry name" value="Tryp_SPc"/>
    <property type="match status" value="1"/>
</dbReference>
<dbReference type="Pfam" id="PF00089">
    <property type="entry name" value="Trypsin"/>
    <property type="match status" value="1"/>
</dbReference>
<dbReference type="PROSITE" id="PS00134">
    <property type="entry name" value="TRYPSIN_HIS"/>
    <property type="match status" value="1"/>
</dbReference>
<name>E5G5K9_VIBHA</name>
<protein>
    <recommendedName>
        <fullName evidence="1">Peptidase S1 domain-containing protein</fullName>
    </recommendedName>
</protein>
<dbReference type="PANTHER" id="PTHR24260">
    <property type="match status" value="1"/>
</dbReference>
<dbReference type="GO" id="GO:0004252">
    <property type="term" value="F:serine-type endopeptidase activity"/>
    <property type="evidence" value="ECO:0007669"/>
    <property type="project" value="InterPro"/>
</dbReference>